<dbReference type="KEGG" id="nai:NECAME_13966"/>
<proteinExistence type="predicted"/>
<sequence length="60" mass="6449">RTHSLFNNIVNRIAGARSPSDHGDRESRHFSPSNSLSAIEASPMLTSAPRPVPAPMQPAN</sequence>
<dbReference type="STRING" id="51031.W2SRH1"/>
<keyword evidence="3" id="KW-1185">Reference proteome</keyword>
<feature type="compositionally biased region" description="Basic and acidic residues" evidence="1">
    <location>
        <begin position="19"/>
        <end position="29"/>
    </location>
</feature>
<evidence type="ECO:0000256" key="1">
    <source>
        <dbReference type="SAM" id="MobiDB-lite"/>
    </source>
</evidence>
<reference evidence="3" key="1">
    <citation type="journal article" date="2014" name="Nat. Genet.">
        <title>Genome of the human hookworm Necator americanus.</title>
        <authorList>
            <person name="Tang Y.T."/>
            <person name="Gao X."/>
            <person name="Rosa B.A."/>
            <person name="Abubucker S."/>
            <person name="Hallsworth-Pepin K."/>
            <person name="Martin J."/>
            <person name="Tyagi R."/>
            <person name="Heizer E."/>
            <person name="Zhang X."/>
            <person name="Bhonagiri-Palsikar V."/>
            <person name="Minx P."/>
            <person name="Warren W.C."/>
            <person name="Wang Q."/>
            <person name="Zhan B."/>
            <person name="Hotez P.J."/>
            <person name="Sternberg P.W."/>
            <person name="Dougall A."/>
            <person name="Gaze S.T."/>
            <person name="Mulvenna J."/>
            <person name="Sotillo J."/>
            <person name="Ranganathan S."/>
            <person name="Rabelo E.M."/>
            <person name="Wilson R.K."/>
            <person name="Felgner P.L."/>
            <person name="Bethony J."/>
            <person name="Hawdon J.M."/>
            <person name="Gasser R.B."/>
            <person name="Loukas A."/>
            <person name="Mitreva M."/>
        </authorList>
    </citation>
    <scope>NUCLEOTIDE SEQUENCE [LARGE SCALE GENOMIC DNA]</scope>
</reference>
<feature type="region of interest" description="Disordered" evidence="1">
    <location>
        <begin position="13"/>
        <end position="60"/>
    </location>
</feature>
<evidence type="ECO:0000313" key="3">
    <source>
        <dbReference type="Proteomes" id="UP000053676"/>
    </source>
</evidence>
<feature type="non-terminal residue" evidence="2">
    <location>
        <position position="1"/>
    </location>
</feature>
<dbReference type="AlphaFoldDB" id="W2SRH1"/>
<dbReference type="EMBL" id="KI665575">
    <property type="protein sequence ID" value="ETN72128.1"/>
    <property type="molecule type" value="Genomic_DNA"/>
</dbReference>
<dbReference type="OrthoDB" id="5787775at2759"/>
<protein>
    <submittedName>
        <fullName evidence="2">Uncharacterized protein</fullName>
    </submittedName>
</protein>
<feature type="compositionally biased region" description="Pro residues" evidence="1">
    <location>
        <begin position="50"/>
        <end position="60"/>
    </location>
</feature>
<accession>W2SRH1</accession>
<name>W2SRH1_NECAM</name>
<organism evidence="2 3">
    <name type="scientific">Necator americanus</name>
    <name type="common">Human hookworm</name>
    <dbReference type="NCBI Taxonomy" id="51031"/>
    <lineage>
        <taxon>Eukaryota</taxon>
        <taxon>Metazoa</taxon>
        <taxon>Ecdysozoa</taxon>
        <taxon>Nematoda</taxon>
        <taxon>Chromadorea</taxon>
        <taxon>Rhabditida</taxon>
        <taxon>Rhabditina</taxon>
        <taxon>Rhabditomorpha</taxon>
        <taxon>Strongyloidea</taxon>
        <taxon>Ancylostomatidae</taxon>
        <taxon>Bunostominae</taxon>
        <taxon>Necator</taxon>
    </lineage>
</organism>
<evidence type="ECO:0000313" key="2">
    <source>
        <dbReference type="EMBL" id="ETN72128.1"/>
    </source>
</evidence>
<feature type="non-terminal residue" evidence="2">
    <location>
        <position position="60"/>
    </location>
</feature>
<gene>
    <name evidence="2" type="ORF">NECAME_13966</name>
</gene>
<dbReference type="Proteomes" id="UP000053676">
    <property type="component" value="Unassembled WGS sequence"/>
</dbReference>